<name>A0A5J4W9F1_9EUKA</name>
<dbReference type="Proteomes" id="UP000324800">
    <property type="component" value="Unassembled WGS sequence"/>
</dbReference>
<sequence length="31" mass="3838">FVQNEIDANEEEKFASYQKKDHKKTKFEFMK</sequence>
<evidence type="ECO:0000313" key="2">
    <source>
        <dbReference type="Proteomes" id="UP000324800"/>
    </source>
</evidence>
<gene>
    <name evidence="1" type="ORF">EZS28_013176</name>
</gene>
<organism evidence="1 2">
    <name type="scientific">Streblomastix strix</name>
    <dbReference type="NCBI Taxonomy" id="222440"/>
    <lineage>
        <taxon>Eukaryota</taxon>
        <taxon>Metamonada</taxon>
        <taxon>Preaxostyla</taxon>
        <taxon>Oxymonadida</taxon>
        <taxon>Streblomastigidae</taxon>
        <taxon>Streblomastix</taxon>
    </lineage>
</organism>
<protein>
    <submittedName>
        <fullName evidence="1">Uncharacterized protein</fullName>
    </submittedName>
</protein>
<feature type="non-terminal residue" evidence="1">
    <location>
        <position position="1"/>
    </location>
</feature>
<evidence type="ECO:0000313" key="1">
    <source>
        <dbReference type="EMBL" id="KAA6391296.1"/>
    </source>
</evidence>
<dbReference type="EMBL" id="SNRW01002926">
    <property type="protein sequence ID" value="KAA6391296.1"/>
    <property type="molecule type" value="Genomic_DNA"/>
</dbReference>
<comment type="caution">
    <text evidence="1">The sequence shown here is derived from an EMBL/GenBank/DDBJ whole genome shotgun (WGS) entry which is preliminary data.</text>
</comment>
<reference evidence="1 2" key="1">
    <citation type="submission" date="2019-03" db="EMBL/GenBank/DDBJ databases">
        <title>Single cell metagenomics reveals metabolic interactions within the superorganism composed of flagellate Streblomastix strix and complex community of Bacteroidetes bacteria on its surface.</title>
        <authorList>
            <person name="Treitli S.C."/>
            <person name="Kolisko M."/>
            <person name="Husnik F."/>
            <person name="Keeling P."/>
            <person name="Hampl V."/>
        </authorList>
    </citation>
    <scope>NUCLEOTIDE SEQUENCE [LARGE SCALE GENOMIC DNA]</scope>
    <source>
        <strain evidence="1">ST1C</strain>
    </source>
</reference>
<accession>A0A5J4W9F1</accession>
<dbReference type="AlphaFoldDB" id="A0A5J4W9F1"/>
<proteinExistence type="predicted"/>